<organism evidence="2 3">
    <name type="scientific">Paenibacillus gansuensis</name>
    <dbReference type="NCBI Taxonomy" id="306542"/>
    <lineage>
        <taxon>Bacteria</taxon>
        <taxon>Bacillati</taxon>
        <taxon>Bacillota</taxon>
        <taxon>Bacilli</taxon>
        <taxon>Bacillales</taxon>
        <taxon>Paenibacillaceae</taxon>
        <taxon>Paenibacillus</taxon>
    </lineage>
</organism>
<reference evidence="3" key="1">
    <citation type="journal article" date="2019" name="Int. J. Syst. Evol. Microbiol.">
        <title>The Global Catalogue of Microorganisms (GCM) 10K type strain sequencing project: providing services to taxonomists for standard genome sequencing and annotation.</title>
        <authorList>
            <consortium name="The Broad Institute Genomics Platform"/>
            <consortium name="The Broad Institute Genome Sequencing Center for Infectious Disease"/>
            <person name="Wu L."/>
            <person name="Ma J."/>
        </authorList>
    </citation>
    <scope>NUCLEOTIDE SEQUENCE [LARGE SCALE GENOMIC DNA]</scope>
    <source>
        <strain evidence="3">KCTC 3950</strain>
    </source>
</reference>
<dbReference type="InterPro" id="IPR036291">
    <property type="entry name" value="NAD(P)-bd_dom_sf"/>
</dbReference>
<accession>A0ABW5PEV9</accession>
<dbReference type="CDD" id="cd05280">
    <property type="entry name" value="MDR_yhdh_yhfp"/>
    <property type="match status" value="1"/>
</dbReference>
<dbReference type="InterPro" id="IPR014188">
    <property type="entry name" value="Acrylyl-CoA_reductase_AcuI"/>
</dbReference>
<gene>
    <name evidence="2" type="ORF">ACFSUF_15940</name>
</gene>
<sequence length="336" mass="34839">MKLFPALYVEKTEGSFSMRVRELALGELPPLATGNGPTAELLVEVGYSSVNYKDALACSPDGKVVRQYPIVPGIDLAGTVVESESPAFRPGDKVLATGYELGVARSGGYAKYARVPADWAVRLPEGLSAREAMVYGTAGFTAALSVLALQDGGVRPDSGPVLVTGASGGVGSLAVAMLAKLGYEAVASSGKEDMRGTLMGLGASKVISREELMTDPAKPLGRQLWAGAVDCVGGPQLASVLGTVRYGGTVAASGLTGGTLLPATVLPFILRGIRLIGIDSVYAPMEIRQRIWPLLAGAWKPSGLAAMAEDIALDEIPAAVQRMLQGESRGRLVVKL</sequence>
<name>A0ABW5PEV9_9BACL</name>
<dbReference type="InterPro" id="IPR013149">
    <property type="entry name" value="ADH-like_C"/>
</dbReference>
<dbReference type="PANTHER" id="PTHR43677">
    <property type="entry name" value="SHORT-CHAIN DEHYDROGENASE/REDUCTASE"/>
    <property type="match status" value="1"/>
</dbReference>
<dbReference type="Gene3D" id="3.90.180.10">
    <property type="entry name" value="Medium-chain alcohol dehydrogenases, catalytic domain"/>
    <property type="match status" value="1"/>
</dbReference>
<dbReference type="Proteomes" id="UP001597541">
    <property type="component" value="Unassembled WGS sequence"/>
</dbReference>
<dbReference type="SUPFAM" id="SSF51735">
    <property type="entry name" value="NAD(P)-binding Rossmann-fold domains"/>
    <property type="match status" value="1"/>
</dbReference>
<dbReference type="RefSeq" id="WP_377604183.1">
    <property type="nucleotide sequence ID" value="NZ_JBHUME010000009.1"/>
</dbReference>
<dbReference type="EMBL" id="JBHUME010000009">
    <property type="protein sequence ID" value="MFD2613907.1"/>
    <property type="molecule type" value="Genomic_DNA"/>
</dbReference>
<comment type="caution">
    <text evidence="2">The sequence shown here is derived from an EMBL/GenBank/DDBJ whole genome shotgun (WGS) entry which is preliminary data.</text>
</comment>
<dbReference type="PANTHER" id="PTHR43677:SF1">
    <property type="entry name" value="ACRYLYL-COA REDUCTASE ACUI-RELATED"/>
    <property type="match status" value="1"/>
</dbReference>
<dbReference type="Gene3D" id="3.40.50.720">
    <property type="entry name" value="NAD(P)-binding Rossmann-like Domain"/>
    <property type="match status" value="1"/>
</dbReference>
<keyword evidence="3" id="KW-1185">Reference proteome</keyword>
<dbReference type="InterPro" id="IPR011032">
    <property type="entry name" value="GroES-like_sf"/>
</dbReference>
<evidence type="ECO:0000313" key="3">
    <source>
        <dbReference type="Proteomes" id="UP001597541"/>
    </source>
</evidence>
<dbReference type="InterPro" id="IPR051397">
    <property type="entry name" value="Zn-ADH-like_protein"/>
</dbReference>
<protein>
    <submittedName>
        <fullName evidence="2">Oxidoreductase</fullName>
    </submittedName>
</protein>
<proteinExistence type="predicted"/>
<dbReference type="NCBIfam" id="TIGR02823">
    <property type="entry name" value="oxido_YhdH"/>
    <property type="match status" value="1"/>
</dbReference>
<dbReference type="SUPFAM" id="SSF50129">
    <property type="entry name" value="GroES-like"/>
    <property type="match status" value="1"/>
</dbReference>
<evidence type="ECO:0000313" key="2">
    <source>
        <dbReference type="EMBL" id="MFD2613907.1"/>
    </source>
</evidence>
<dbReference type="Pfam" id="PF00107">
    <property type="entry name" value="ADH_zinc_N"/>
    <property type="match status" value="1"/>
</dbReference>
<dbReference type="SMART" id="SM00829">
    <property type="entry name" value="PKS_ER"/>
    <property type="match status" value="1"/>
</dbReference>
<evidence type="ECO:0000259" key="1">
    <source>
        <dbReference type="SMART" id="SM00829"/>
    </source>
</evidence>
<dbReference type="InterPro" id="IPR020843">
    <property type="entry name" value="ER"/>
</dbReference>
<dbReference type="Pfam" id="PF08240">
    <property type="entry name" value="ADH_N"/>
    <property type="match status" value="1"/>
</dbReference>
<dbReference type="InterPro" id="IPR013154">
    <property type="entry name" value="ADH-like_N"/>
</dbReference>
<feature type="domain" description="Enoyl reductase (ER)" evidence="1">
    <location>
        <begin position="18"/>
        <end position="334"/>
    </location>
</feature>